<reference evidence="1 2" key="1">
    <citation type="journal article" date="2017" name="Nature">
        <title>The Apostasia genome and the evolution of orchids.</title>
        <authorList>
            <person name="Zhang G.Q."/>
            <person name="Liu K.W."/>
            <person name="Li Z."/>
            <person name="Lohaus R."/>
            <person name="Hsiao Y.Y."/>
            <person name="Niu S.C."/>
            <person name="Wang J.Y."/>
            <person name="Lin Y.C."/>
            <person name="Xu Q."/>
            <person name="Chen L.J."/>
            <person name="Yoshida K."/>
            <person name="Fujiwara S."/>
            <person name="Wang Z.W."/>
            <person name="Zhang Y.Q."/>
            <person name="Mitsuda N."/>
            <person name="Wang M."/>
            <person name="Liu G.H."/>
            <person name="Pecoraro L."/>
            <person name="Huang H.X."/>
            <person name="Xiao X.J."/>
            <person name="Lin M."/>
            <person name="Wu X.Y."/>
            <person name="Wu W.L."/>
            <person name="Chen Y.Y."/>
            <person name="Chang S.B."/>
            <person name="Sakamoto S."/>
            <person name="Ohme-Takagi M."/>
            <person name="Yagi M."/>
            <person name="Zeng S.J."/>
            <person name="Shen C.Y."/>
            <person name="Yeh C.M."/>
            <person name="Luo Y.B."/>
            <person name="Tsai W.C."/>
            <person name="Van de Peer Y."/>
            <person name="Liu Z.J."/>
        </authorList>
    </citation>
    <scope>NUCLEOTIDE SEQUENCE [LARGE SCALE GENOMIC DNA]</scope>
    <source>
        <strain evidence="2">cv. Shenzhen</strain>
        <tissue evidence="1">Stem</tissue>
    </source>
</reference>
<dbReference type="AlphaFoldDB" id="A0A2I0AYI0"/>
<evidence type="ECO:0000313" key="1">
    <source>
        <dbReference type="EMBL" id="PKA60601.1"/>
    </source>
</evidence>
<organism evidence="1 2">
    <name type="scientific">Apostasia shenzhenica</name>
    <dbReference type="NCBI Taxonomy" id="1088818"/>
    <lineage>
        <taxon>Eukaryota</taxon>
        <taxon>Viridiplantae</taxon>
        <taxon>Streptophyta</taxon>
        <taxon>Embryophyta</taxon>
        <taxon>Tracheophyta</taxon>
        <taxon>Spermatophyta</taxon>
        <taxon>Magnoliopsida</taxon>
        <taxon>Liliopsida</taxon>
        <taxon>Asparagales</taxon>
        <taxon>Orchidaceae</taxon>
        <taxon>Apostasioideae</taxon>
        <taxon>Apostasia</taxon>
    </lineage>
</organism>
<sequence length="76" mass="8467">MPVINNLHQPHHFQSSTIPFGVQTEDSRAIAGANPQWNHAIKKDKALRPLLPDLPVADSKGTVKMGPALFFRRNLE</sequence>
<protein>
    <submittedName>
        <fullName evidence="1">Uncharacterized protein</fullName>
    </submittedName>
</protein>
<name>A0A2I0AYI0_9ASPA</name>
<accession>A0A2I0AYI0</accession>
<proteinExistence type="predicted"/>
<gene>
    <name evidence="1" type="ORF">AXF42_Ash019494</name>
</gene>
<dbReference type="Proteomes" id="UP000236161">
    <property type="component" value="Unassembled WGS sequence"/>
</dbReference>
<keyword evidence="2" id="KW-1185">Reference proteome</keyword>
<evidence type="ECO:0000313" key="2">
    <source>
        <dbReference type="Proteomes" id="UP000236161"/>
    </source>
</evidence>
<dbReference type="EMBL" id="KZ451936">
    <property type="protein sequence ID" value="PKA60601.1"/>
    <property type="molecule type" value="Genomic_DNA"/>
</dbReference>